<sequence length="87" mass="9144">MVRVAWLPRPDVLAIEAACTGLAGVLGVFSPLGLVLHPADPDAELLRLGEDADDWLPQGSSLERGLVLTAQEMKIADDRVAIGAAMP</sequence>
<dbReference type="EMBL" id="VFOW01000001">
    <property type="protein sequence ID" value="TQL75345.1"/>
    <property type="molecule type" value="Genomic_DNA"/>
</dbReference>
<proteinExistence type="predicted"/>
<evidence type="ECO:0000256" key="1">
    <source>
        <dbReference type="SAM" id="Phobius"/>
    </source>
</evidence>
<keyword evidence="1" id="KW-0812">Transmembrane</keyword>
<keyword evidence="3" id="KW-1185">Reference proteome</keyword>
<feature type="transmembrane region" description="Helical" evidence="1">
    <location>
        <begin position="12"/>
        <end position="36"/>
    </location>
</feature>
<protein>
    <submittedName>
        <fullName evidence="2">Uncharacterized protein</fullName>
    </submittedName>
</protein>
<gene>
    <name evidence="2" type="ORF">FB566_0843</name>
</gene>
<organism evidence="2 3">
    <name type="scientific">Stackebrandtia endophytica</name>
    <dbReference type="NCBI Taxonomy" id="1496996"/>
    <lineage>
        <taxon>Bacteria</taxon>
        <taxon>Bacillati</taxon>
        <taxon>Actinomycetota</taxon>
        <taxon>Actinomycetes</taxon>
        <taxon>Glycomycetales</taxon>
        <taxon>Glycomycetaceae</taxon>
        <taxon>Stackebrandtia</taxon>
    </lineage>
</organism>
<evidence type="ECO:0000313" key="3">
    <source>
        <dbReference type="Proteomes" id="UP000317043"/>
    </source>
</evidence>
<dbReference type="InParanoid" id="A0A543AS66"/>
<dbReference type="AlphaFoldDB" id="A0A543AS66"/>
<dbReference type="Proteomes" id="UP000317043">
    <property type="component" value="Unassembled WGS sequence"/>
</dbReference>
<name>A0A543AS66_9ACTN</name>
<keyword evidence="1" id="KW-0472">Membrane</keyword>
<evidence type="ECO:0000313" key="2">
    <source>
        <dbReference type="EMBL" id="TQL75345.1"/>
    </source>
</evidence>
<keyword evidence="1" id="KW-1133">Transmembrane helix</keyword>
<accession>A0A543AS66</accession>
<reference evidence="2 3" key="1">
    <citation type="submission" date="2019-06" db="EMBL/GenBank/DDBJ databases">
        <title>Sequencing the genomes of 1000 actinobacteria strains.</title>
        <authorList>
            <person name="Klenk H.-P."/>
        </authorList>
    </citation>
    <scope>NUCLEOTIDE SEQUENCE [LARGE SCALE GENOMIC DNA]</scope>
    <source>
        <strain evidence="2 3">DSM 45928</strain>
    </source>
</reference>
<comment type="caution">
    <text evidence="2">The sequence shown here is derived from an EMBL/GenBank/DDBJ whole genome shotgun (WGS) entry which is preliminary data.</text>
</comment>